<name>A0A9W6ZM93_9STRA</name>
<dbReference type="Pfam" id="PF00004">
    <property type="entry name" value="AAA"/>
    <property type="match status" value="1"/>
</dbReference>
<keyword evidence="8" id="KW-0472">Membrane</keyword>
<dbReference type="Proteomes" id="UP001165085">
    <property type="component" value="Unassembled WGS sequence"/>
</dbReference>
<keyword evidence="3" id="KW-1000">Mitochondrion outer membrane</keyword>
<keyword evidence="2 6" id="KW-0547">Nucleotide-binding</keyword>
<dbReference type="InterPro" id="IPR041569">
    <property type="entry name" value="AAA_lid_3"/>
</dbReference>
<organism evidence="10 11">
    <name type="scientific">Triparma strigata</name>
    <dbReference type="NCBI Taxonomy" id="1606541"/>
    <lineage>
        <taxon>Eukaryota</taxon>
        <taxon>Sar</taxon>
        <taxon>Stramenopiles</taxon>
        <taxon>Ochrophyta</taxon>
        <taxon>Bolidophyceae</taxon>
        <taxon>Parmales</taxon>
        <taxon>Triparmaceae</taxon>
        <taxon>Triparma</taxon>
    </lineage>
</organism>
<evidence type="ECO:0000313" key="10">
    <source>
        <dbReference type="EMBL" id="GMH53094.1"/>
    </source>
</evidence>
<dbReference type="InterPro" id="IPR003959">
    <property type="entry name" value="ATPase_AAA_core"/>
</dbReference>
<evidence type="ECO:0000256" key="2">
    <source>
        <dbReference type="ARBA" id="ARBA00022741"/>
    </source>
</evidence>
<dbReference type="SUPFAM" id="SSF52540">
    <property type="entry name" value="P-loop containing nucleoside triphosphate hydrolases"/>
    <property type="match status" value="1"/>
</dbReference>
<proteinExistence type="inferred from homology"/>
<keyword evidence="8" id="KW-0812">Transmembrane</keyword>
<feature type="domain" description="AAA+ ATPase" evidence="9">
    <location>
        <begin position="136"/>
        <end position="273"/>
    </location>
</feature>
<dbReference type="GO" id="GO:0005524">
    <property type="term" value="F:ATP binding"/>
    <property type="evidence" value="ECO:0007669"/>
    <property type="project" value="UniProtKB-KW"/>
</dbReference>
<feature type="transmembrane region" description="Helical" evidence="8">
    <location>
        <begin position="12"/>
        <end position="30"/>
    </location>
</feature>
<keyword evidence="8" id="KW-1133">Transmembrane helix</keyword>
<dbReference type="Gene3D" id="3.40.50.300">
    <property type="entry name" value="P-loop containing nucleotide triphosphate hydrolases"/>
    <property type="match status" value="1"/>
</dbReference>
<evidence type="ECO:0000259" key="9">
    <source>
        <dbReference type="SMART" id="SM00382"/>
    </source>
</evidence>
<dbReference type="Pfam" id="PF17862">
    <property type="entry name" value="AAA_lid_3"/>
    <property type="match status" value="1"/>
</dbReference>
<dbReference type="PANTHER" id="PTHR45644:SF3">
    <property type="entry name" value="FI08533P-RELATED"/>
    <property type="match status" value="1"/>
</dbReference>
<evidence type="ECO:0000256" key="5">
    <source>
        <dbReference type="ARBA" id="ARBA00023128"/>
    </source>
</evidence>
<dbReference type="GO" id="GO:0016887">
    <property type="term" value="F:ATP hydrolysis activity"/>
    <property type="evidence" value="ECO:0007669"/>
    <property type="project" value="InterPro"/>
</dbReference>
<dbReference type="InterPro" id="IPR003593">
    <property type="entry name" value="AAA+_ATPase"/>
</dbReference>
<sequence length="434" mass="48156">MSAQQRATAGKFILELGLTLAFAGAVTYIARELFDNDSIKLQTSQKSGKTVVQRLEDIRKRRKEELDDEDIEKKIPLKPLTLNSYEIVIAESVIDPSTLPVTFSSIGGLTCKAEIYDLVVLPLLRPDLFLSGNVEVTRGILLYGKPGTGKTMLAKAVAKEGKATFINVQLSVIMNKYFGESQKAVSAVFSLARKLSPSVVFIDEIDTFLQQRNGDESALSSMKSEFLTLWDGINSDESKMVMVLGATNRPYDVDTAILRRMPRTFEIGLPDVKGRSDILALMMEGTRVQDGMDKVLEDIAKVTNGFSGSDLKELVRCAKMEPIRELTKAYSEEAVKSKKKQKFVGPPKGTKVRPVSRKDFETAIRKVQKTGDAANNYKRRENAEVDEDDRNHQQQGIDMRMLAQIMAQMTGAMGGNRNPRRGNGVDADEDDDLD</sequence>
<evidence type="ECO:0000256" key="6">
    <source>
        <dbReference type="RuleBase" id="RU003651"/>
    </source>
</evidence>
<dbReference type="AlphaFoldDB" id="A0A9W6ZM93"/>
<evidence type="ECO:0000256" key="3">
    <source>
        <dbReference type="ARBA" id="ARBA00022787"/>
    </source>
</evidence>
<dbReference type="PANTHER" id="PTHR45644">
    <property type="entry name" value="AAA ATPASE, PUTATIVE (AFU_ORTHOLOGUE AFUA_2G12920)-RELATED-RELATED"/>
    <property type="match status" value="1"/>
</dbReference>
<keyword evidence="4 6" id="KW-0067">ATP-binding</keyword>
<dbReference type="InterPro" id="IPR027417">
    <property type="entry name" value="P-loop_NTPase"/>
</dbReference>
<keyword evidence="5" id="KW-0496">Mitochondrion</keyword>
<dbReference type="InterPro" id="IPR051701">
    <property type="entry name" value="Mito_OM_Translocase_MSP1"/>
</dbReference>
<evidence type="ECO:0000256" key="7">
    <source>
        <dbReference type="SAM" id="MobiDB-lite"/>
    </source>
</evidence>
<feature type="compositionally biased region" description="Low complexity" evidence="7">
    <location>
        <begin position="415"/>
        <end position="424"/>
    </location>
</feature>
<keyword evidence="11" id="KW-1185">Reference proteome</keyword>
<reference evidence="11" key="1">
    <citation type="journal article" date="2023" name="Commun. Biol.">
        <title>Genome analysis of Parmales, the sister group of diatoms, reveals the evolutionary specialization of diatoms from phago-mixotrophs to photoautotrophs.</title>
        <authorList>
            <person name="Ban H."/>
            <person name="Sato S."/>
            <person name="Yoshikawa S."/>
            <person name="Yamada K."/>
            <person name="Nakamura Y."/>
            <person name="Ichinomiya M."/>
            <person name="Sato N."/>
            <person name="Blanc-Mathieu R."/>
            <person name="Endo H."/>
            <person name="Kuwata A."/>
            <person name="Ogata H."/>
        </authorList>
    </citation>
    <scope>NUCLEOTIDE SEQUENCE [LARGE SCALE GENOMIC DNA]</scope>
    <source>
        <strain evidence="11">NIES 3701</strain>
    </source>
</reference>
<evidence type="ECO:0000256" key="8">
    <source>
        <dbReference type="SAM" id="Phobius"/>
    </source>
</evidence>
<comment type="caution">
    <text evidence="10">The sequence shown here is derived from an EMBL/GenBank/DDBJ whole genome shotgun (WGS) entry which is preliminary data.</text>
</comment>
<dbReference type="EMBL" id="BRXY01000016">
    <property type="protein sequence ID" value="GMH53094.1"/>
    <property type="molecule type" value="Genomic_DNA"/>
</dbReference>
<dbReference type="SMART" id="SM00382">
    <property type="entry name" value="AAA"/>
    <property type="match status" value="1"/>
</dbReference>
<dbReference type="PROSITE" id="PS00674">
    <property type="entry name" value="AAA"/>
    <property type="match status" value="1"/>
</dbReference>
<evidence type="ECO:0000256" key="1">
    <source>
        <dbReference type="ARBA" id="ARBA00004572"/>
    </source>
</evidence>
<accession>A0A9W6ZM93</accession>
<protein>
    <recommendedName>
        <fullName evidence="9">AAA+ ATPase domain-containing protein</fullName>
    </recommendedName>
</protein>
<comment type="subcellular location">
    <subcellularLocation>
        <location evidence="1">Mitochondrion outer membrane</location>
        <topology evidence="1">Single-pass membrane protein</topology>
    </subcellularLocation>
</comment>
<dbReference type="GO" id="GO:0005741">
    <property type="term" value="C:mitochondrial outer membrane"/>
    <property type="evidence" value="ECO:0007669"/>
    <property type="project" value="UniProtKB-SubCell"/>
</dbReference>
<evidence type="ECO:0000313" key="11">
    <source>
        <dbReference type="Proteomes" id="UP001165085"/>
    </source>
</evidence>
<evidence type="ECO:0000256" key="4">
    <source>
        <dbReference type="ARBA" id="ARBA00022840"/>
    </source>
</evidence>
<feature type="region of interest" description="Disordered" evidence="7">
    <location>
        <begin position="367"/>
        <end position="434"/>
    </location>
</feature>
<gene>
    <name evidence="10" type="ORF">TrST_g11056</name>
</gene>
<comment type="similarity">
    <text evidence="6">Belongs to the AAA ATPase family.</text>
</comment>
<dbReference type="Gene3D" id="1.10.8.60">
    <property type="match status" value="1"/>
</dbReference>
<dbReference type="InterPro" id="IPR003960">
    <property type="entry name" value="ATPase_AAA_CS"/>
</dbReference>
<dbReference type="OrthoDB" id="10254455at2759"/>